<gene>
    <name evidence="3" type="ORF">EDC38_0886</name>
</gene>
<dbReference type="InterPro" id="IPR035901">
    <property type="entry name" value="GIY-YIG_endonuc_sf"/>
</dbReference>
<keyword evidence="3" id="KW-0255">Endonuclease</keyword>
<dbReference type="InterPro" id="IPR000305">
    <property type="entry name" value="GIY-YIG_endonuc"/>
</dbReference>
<evidence type="ECO:0000313" key="3">
    <source>
        <dbReference type="EMBL" id="ROQ20285.1"/>
    </source>
</evidence>
<accession>A0A3N1NVR1</accession>
<keyword evidence="4" id="KW-1185">Reference proteome</keyword>
<dbReference type="OrthoDB" id="9797095at2"/>
<dbReference type="Pfam" id="PF01541">
    <property type="entry name" value="GIY-YIG"/>
    <property type="match status" value="1"/>
</dbReference>
<dbReference type="InterPro" id="IPR050190">
    <property type="entry name" value="UPF0213_domain"/>
</dbReference>
<dbReference type="EMBL" id="RJUK01000001">
    <property type="protein sequence ID" value="ROQ20285.1"/>
    <property type="molecule type" value="Genomic_DNA"/>
</dbReference>
<dbReference type="PANTHER" id="PTHR34477:SF1">
    <property type="entry name" value="UPF0213 PROTEIN YHBQ"/>
    <property type="match status" value="1"/>
</dbReference>
<sequence>MMAESRWQVYIILGDDGRYYTGITTDVVRRWKEHSGGPRGARYFRGRQPHRLCFLEHHPDRSSASRREYAIKQLSRAAKEQLIASAPAPAVDPEAAE</sequence>
<dbReference type="CDD" id="cd10456">
    <property type="entry name" value="GIY-YIG_UPF0213"/>
    <property type="match status" value="1"/>
</dbReference>
<dbReference type="Gene3D" id="3.40.1440.10">
    <property type="entry name" value="GIY-YIG endonuclease"/>
    <property type="match status" value="1"/>
</dbReference>
<comment type="similarity">
    <text evidence="1">Belongs to the UPF0213 family.</text>
</comment>
<organism evidence="3 4">
    <name type="scientific">Marinimicrobium koreense</name>
    <dbReference type="NCBI Taxonomy" id="306545"/>
    <lineage>
        <taxon>Bacteria</taxon>
        <taxon>Pseudomonadati</taxon>
        <taxon>Pseudomonadota</taxon>
        <taxon>Gammaproteobacteria</taxon>
        <taxon>Cellvibrionales</taxon>
        <taxon>Cellvibrionaceae</taxon>
        <taxon>Marinimicrobium</taxon>
    </lineage>
</organism>
<evidence type="ECO:0000259" key="2">
    <source>
        <dbReference type="PROSITE" id="PS50164"/>
    </source>
</evidence>
<name>A0A3N1NVR1_9GAMM</name>
<dbReference type="PANTHER" id="PTHR34477">
    <property type="entry name" value="UPF0213 PROTEIN YHBQ"/>
    <property type="match status" value="1"/>
</dbReference>
<proteinExistence type="inferred from homology"/>
<dbReference type="PROSITE" id="PS50164">
    <property type="entry name" value="GIY_YIG"/>
    <property type="match status" value="1"/>
</dbReference>
<dbReference type="RefSeq" id="WP_123637469.1">
    <property type="nucleotide sequence ID" value="NZ_RJUK01000001.1"/>
</dbReference>
<dbReference type="GO" id="GO:0004519">
    <property type="term" value="F:endonuclease activity"/>
    <property type="evidence" value="ECO:0007669"/>
    <property type="project" value="UniProtKB-KW"/>
</dbReference>
<keyword evidence="3" id="KW-0540">Nuclease</keyword>
<dbReference type="AlphaFoldDB" id="A0A3N1NVR1"/>
<dbReference type="Proteomes" id="UP000273643">
    <property type="component" value="Unassembled WGS sequence"/>
</dbReference>
<reference evidence="3 4" key="1">
    <citation type="submission" date="2018-11" db="EMBL/GenBank/DDBJ databases">
        <title>Genomic Encyclopedia of Type Strains, Phase IV (KMG-IV): sequencing the most valuable type-strain genomes for metagenomic binning, comparative biology and taxonomic classification.</title>
        <authorList>
            <person name="Goeker M."/>
        </authorList>
    </citation>
    <scope>NUCLEOTIDE SEQUENCE [LARGE SCALE GENOMIC DNA]</scope>
    <source>
        <strain evidence="3 4">DSM 16974</strain>
    </source>
</reference>
<protein>
    <submittedName>
        <fullName evidence="3">Putative endonuclease</fullName>
    </submittedName>
</protein>
<feature type="domain" description="GIY-YIG" evidence="2">
    <location>
        <begin position="5"/>
        <end position="81"/>
    </location>
</feature>
<dbReference type="SUPFAM" id="SSF82771">
    <property type="entry name" value="GIY-YIG endonuclease"/>
    <property type="match status" value="1"/>
</dbReference>
<evidence type="ECO:0000256" key="1">
    <source>
        <dbReference type="ARBA" id="ARBA00007435"/>
    </source>
</evidence>
<evidence type="ECO:0000313" key="4">
    <source>
        <dbReference type="Proteomes" id="UP000273643"/>
    </source>
</evidence>
<keyword evidence="3" id="KW-0378">Hydrolase</keyword>
<comment type="caution">
    <text evidence="3">The sequence shown here is derived from an EMBL/GenBank/DDBJ whole genome shotgun (WGS) entry which is preliminary data.</text>
</comment>